<reference evidence="3 4" key="1">
    <citation type="journal article" date="2020" name="ISME J.">
        <title>Uncovering the hidden diversity of litter-decomposition mechanisms in mushroom-forming fungi.</title>
        <authorList>
            <person name="Floudas D."/>
            <person name="Bentzer J."/>
            <person name="Ahren D."/>
            <person name="Johansson T."/>
            <person name="Persson P."/>
            <person name="Tunlid A."/>
        </authorList>
    </citation>
    <scope>NUCLEOTIDE SEQUENCE [LARGE SCALE GENOMIC DNA]</scope>
    <source>
        <strain evidence="3 4">CBS 146.42</strain>
    </source>
</reference>
<feature type="transmembrane region" description="Helical" evidence="1">
    <location>
        <begin position="126"/>
        <end position="149"/>
    </location>
</feature>
<dbReference type="PANTHER" id="PTHR40465">
    <property type="entry name" value="CHROMOSOME 1, WHOLE GENOME SHOTGUN SEQUENCE"/>
    <property type="match status" value="1"/>
</dbReference>
<dbReference type="AlphaFoldDB" id="A0A8H5GEF2"/>
<protein>
    <recommendedName>
        <fullName evidence="2">DUF6534 domain-containing protein</fullName>
    </recommendedName>
</protein>
<proteinExistence type="predicted"/>
<feature type="transmembrane region" description="Helical" evidence="1">
    <location>
        <begin position="175"/>
        <end position="198"/>
    </location>
</feature>
<organism evidence="3 4">
    <name type="scientific">Leucocoprinus leucothites</name>
    <dbReference type="NCBI Taxonomy" id="201217"/>
    <lineage>
        <taxon>Eukaryota</taxon>
        <taxon>Fungi</taxon>
        <taxon>Dikarya</taxon>
        <taxon>Basidiomycota</taxon>
        <taxon>Agaricomycotina</taxon>
        <taxon>Agaricomycetes</taxon>
        <taxon>Agaricomycetidae</taxon>
        <taxon>Agaricales</taxon>
        <taxon>Agaricineae</taxon>
        <taxon>Agaricaceae</taxon>
        <taxon>Leucocoprinus</taxon>
    </lineage>
</organism>
<keyword evidence="4" id="KW-1185">Reference proteome</keyword>
<evidence type="ECO:0000256" key="1">
    <source>
        <dbReference type="SAM" id="Phobius"/>
    </source>
</evidence>
<feature type="transmembrane region" description="Helical" evidence="1">
    <location>
        <begin position="219"/>
        <end position="240"/>
    </location>
</feature>
<accession>A0A8H5GEF2</accession>
<gene>
    <name evidence="3" type="ORF">D9756_001017</name>
</gene>
<dbReference type="OrthoDB" id="3053835at2759"/>
<feature type="transmembrane region" description="Helical" evidence="1">
    <location>
        <begin position="52"/>
        <end position="72"/>
    </location>
</feature>
<dbReference type="PANTHER" id="PTHR40465:SF1">
    <property type="entry name" value="DUF6534 DOMAIN-CONTAINING PROTEIN"/>
    <property type="match status" value="1"/>
</dbReference>
<feature type="domain" description="DUF6534" evidence="2">
    <location>
        <begin position="182"/>
        <end position="261"/>
    </location>
</feature>
<comment type="caution">
    <text evidence="3">The sequence shown here is derived from an EMBL/GenBank/DDBJ whole genome shotgun (WGS) entry which is preliminary data.</text>
</comment>
<feature type="transmembrane region" description="Helical" evidence="1">
    <location>
        <begin position="92"/>
        <end position="114"/>
    </location>
</feature>
<dbReference type="InterPro" id="IPR045339">
    <property type="entry name" value="DUF6534"/>
</dbReference>
<feature type="transmembrane region" description="Helical" evidence="1">
    <location>
        <begin position="20"/>
        <end position="40"/>
    </location>
</feature>
<dbReference type="Proteomes" id="UP000559027">
    <property type="component" value="Unassembled WGS sequence"/>
</dbReference>
<dbReference type="Pfam" id="PF20152">
    <property type="entry name" value="DUF6534"/>
    <property type="match status" value="1"/>
</dbReference>
<name>A0A8H5GEF2_9AGAR</name>
<keyword evidence="1" id="KW-0812">Transmembrane</keyword>
<keyword evidence="1" id="KW-1133">Transmembrane helix</keyword>
<keyword evidence="1" id="KW-0472">Membrane</keyword>
<evidence type="ECO:0000259" key="2">
    <source>
        <dbReference type="Pfam" id="PF20152"/>
    </source>
</evidence>
<evidence type="ECO:0000313" key="4">
    <source>
        <dbReference type="Proteomes" id="UP000559027"/>
    </source>
</evidence>
<dbReference type="EMBL" id="JAACJO010000001">
    <property type="protein sequence ID" value="KAF5363452.1"/>
    <property type="molecule type" value="Genomic_DNA"/>
</dbReference>
<sequence>MESSSRISLPENASLALAPPIIGVALNWWLYGIFIMQYFVYLNNAGTRDGKYLRAVVHFLFVLDTVQTFMIMDDVFFWFVYNFGDFPKLFEFNLAAIDGPLLDAIITFTVQLVYCWRLWKIGRWKVLPIVTAVLALVACVGGLIVGIHVGSSSRLASFTNKSQSILDPTHIRPAVYLWLFASAVTDIVIATSMTYMLLQYRTAEASKTTMAVVKRVLLLTLETNAATAAVAVALVTAFLIPSITPPKTNIYVVFGYILGKM</sequence>
<evidence type="ECO:0000313" key="3">
    <source>
        <dbReference type="EMBL" id="KAF5363452.1"/>
    </source>
</evidence>